<dbReference type="AlphaFoldDB" id="A0A3B0CG00"/>
<dbReference type="CDD" id="cd00090">
    <property type="entry name" value="HTH_ARSR"/>
    <property type="match status" value="1"/>
</dbReference>
<keyword evidence="6" id="KW-1185">Reference proteome</keyword>
<dbReference type="SMART" id="SM00418">
    <property type="entry name" value="HTH_ARSR"/>
    <property type="match status" value="1"/>
</dbReference>
<evidence type="ECO:0000259" key="4">
    <source>
        <dbReference type="PROSITE" id="PS50987"/>
    </source>
</evidence>
<dbReference type="InterPro" id="IPR011991">
    <property type="entry name" value="ArsR-like_HTH"/>
</dbReference>
<evidence type="ECO:0000313" key="6">
    <source>
        <dbReference type="Proteomes" id="UP000282311"/>
    </source>
</evidence>
<reference evidence="5 6" key="1">
    <citation type="journal article" date="2007" name="Int. J. Syst. Evol. Microbiol.">
        <title>Paenibacillus ginsengarvi sp. nov., isolated from soil from ginseng cultivation.</title>
        <authorList>
            <person name="Yoon M.H."/>
            <person name="Ten L.N."/>
            <person name="Im W.T."/>
        </authorList>
    </citation>
    <scope>NUCLEOTIDE SEQUENCE [LARGE SCALE GENOMIC DNA]</scope>
    <source>
        <strain evidence="5 6">KCTC 13059</strain>
    </source>
</reference>
<evidence type="ECO:0000256" key="3">
    <source>
        <dbReference type="ARBA" id="ARBA00023163"/>
    </source>
</evidence>
<dbReference type="PANTHER" id="PTHR33154">
    <property type="entry name" value="TRANSCRIPTIONAL REGULATOR, ARSR FAMILY"/>
    <property type="match status" value="1"/>
</dbReference>
<dbReference type="OrthoDB" id="1706794at2"/>
<evidence type="ECO:0000256" key="1">
    <source>
        <dbReference type="ARBA" id="ARBA00023015"/>
    </source>
</evidence>
<keyword evidence="3" id="KW-0804">Transcription</keyword>
<evidence type="ECO:0000256" key="2">
    <source>
        <dbReference type="ARBA" id="ARBA00023125"/>
    </source>
</evidence>
<dbReference type="InterPro" id="IPR001845">
    <property type="entry name" value="HTH_ArsR_DNA-bd_dom"/>
</dbReference>
<sequence>MPPPSTRPDLTFVFNPLFEYWTALSIIANQAQVRQAFQEHGEKLEQIGLIERMDEHLSRFMRDELVYFFGHAPNQTPLGDEAIATVAFASPSPLAVPDGLHAVEQLAPIPLVAQMVKSVFKQQLPALLAGRSWEETRNDRDFLLHVLDQAAAPDQQLAGRLRECLKFPDETKVRFLMLLRTFYEHVYKPLEEQIALLSGKGAEKYNDYYKQHPDHFLEAYLIGISEDALVRPTRIHISLFDQACSDMHSHVRQDEAHNWIRIGVHLDRFLGGKPQRKQAELFLKLLSDPKRIAIIEALAQRPWYAQELAKKMNLTPAAISYHMSFFYGLDAVRIRKSEQRHYYLLDKEKMRSYFALTEQVLLQD</sequence>
<proteinExistence type="predicted"/>
<dbReference type="Gene3D" id="1.10.10.10">
    <property type="entry name" value="Winged helix-like DNA-binding domain superfamily/Winged helix DNA-binding domain"/>
    <property type="match status" value="1"/>
</dbReference>
<evidence type="ECO:0000313" key="5">
    <source>
        <dbReference type="EMBL" id="RKN82036.1"/>
    </source>
</evidence>
<dbReference type="RefSeq" id="WP_120748790.1">
    <property type="nucleotide sequence ID" value="NZ_RBAH01000013.1"/>
</dbReference>
<dbReference type="GO" id="GO:0003700">
    <property type="term" value="F:DNA-binding transcription factor activity"/>
    <property type="evidence" value="ECO:0007669"/>
    <property type="project" value="InterPro"/>
</dbReference>
<keyword evidence="1" id="KW-0805">Transcription regulation</keyword>
<dbReference type="Proteomes" id="UP000282311">
    <property type="component" value="Unassembled WGS sequence"/>
</dbReference>
<dbReference type="InterPro" id="IPR036388">
    <property type="entry name" value="WH-like_DNA-bd_sf"/>
</dbReference>
<organism evidence="5 6">
    <name type="scientific">Paenibacillus ginsengarvi</name>
    <dbReference type="NCBI Taxonomy" id="400777"/>
    <lineage>
        <taxon>Bacteria</taxon>
        <taxon>Bacillati</taxon>
        <taxon>Bacillota</taxon>
        <taxon>Bacilli</taxon>
        <taxon>Bacillales</taxon>
        <taxon>Paenibacillaceae</taxon>
        <taxon>Paenibacillus</taxon>
    </lineage>
</organism>
<name>A0A3B0CG00_9BACL</name>
<dbReference type="Pfam" id="PF01022">
    <property type="entry name" value="HTH_5"/>
    <property type="match status" value="1"/>
</dbReference>
<dbReference type="GO" id="GO:0003677">
    <property type="term" value="F:DNA binding"/>
    <property type="evidence" value="ECO:0007669"/>
    <property type="project" value="UniProtKB-KW"/>
</dbReference>
<comment type="caution">
    <text evidence="5">The sequence shown here is derived from an EMBL/GenBank/DDBJ whole genome shotgun (WGS) entry which is preliminary data.</text>
</comment>
<dbReference type="InterPro" id="IPR036390">
    <property type="entry name" value="WH_DNA-bd_sf"/>
</dbReference>
<dbReference type="SUPFAM" id="SSF46785">
    <property type="entry name" value="Winged helix' DNA-binding domain"/>
    <property type="match status" value="1"/>
</dbReference>
<accession>A0A3B0CG00</accession>
<dbReference type="PROSITE" id="PS50987">
    <property type="entry name" value="HTH_ARSR_2"/>
    <property type="match status" value="1"/>
</dbReference>
<dbReference type="InterPro" id="IPR051081">
    <property type="entry name" value="HTH_MetalResp_TranReg"/>
</dbReference>
<gene>
    <name evidence="5" type="ORF">D7M11_18865</name>
</gene>
<dbReference type="PANTHER" id="PTHR33154:SF33">
    <property type="entry name" value="TRANSCRIPTIONAL REPRESSOR SDPR"/>
    <property type="match status" value="1"/>
</dbReference>
<protein>
    <submittedName>
        <fullName evidence="5">ArsR family transcriptional regulator</fullName>
    </submittedName>
</protein>
<dbReference type="EMBL" id="RBAH01000013">
    <property type="protein sequence ID" value="RKN82036.1"/>
    <property type="molecule type" value="Genomic_DNA"/>
</dbReference>
<feature type="domain" description="HTH arsR-type" evidence="4">
    <location>
        <begin position="271"/>
        <end position="364"/>
    </location>
</feature>
<keyword evidence="2" id="KW-0238">DNA-binding</keyword>